<evidence type="ECO:0000313" key="3">
    <source>
        <dbReference type="EMBL" id="KAL3229973.1"/>
    </source>
</evidence>
<keyword evidence="1" id="KW-0175">Coiled coil</keyword>
<comment type="caution">
    <text evidence="3">The sequence shown here is derived from an EMBL/GenBank/DDBJ whole genome shotgun (WGS) entry which is preliminary data.</text>
</comment>
<keyword evidence="4" id="KW-1185">Reference proteome</keyword>
<feature type="region of interest" description="Disordered" evidence="2">
    <location>
        <begin position="1"/>
        <end position="20"/>
    </location>
</feature>
<reference evidence="3 4" key="1">
    <citation type="submission" date="2024-05" db="EMBL/GenBank/DDBJ databases">
        <title>Long read based assembly of the Candida bracarensis genome reveals expanded adhesin content.</title>
        <authorList>
            <person name="Marcet-Houben M."/>
            <person name="Ksiezopolska E."/>
            <person name="Gabaldon T."/>
        </authorList>
    </citation>
    <scope>NUCLEOTIDE SEQUENCE [LARGE SCALE GENOMIC DNA]</scope>
    <source>
        <strain evidence="3 4">CBM6</strain>
    </source>
</reference>
<gene>
    <name evidence="3" type="ORF">RNJ44_01336</name>
</gene>
<dbReference type="EMBL" id="JBEVYD010000010">
    <property type="protein sequence ID" value="KAL3229973.1"/>
    <property type="molecule type" value="Genomic_DNA"/>
</dbReference>
<name>A0ABR4NPF4_9SACH</name>
<organism evidence="3 4">
    <name type="scientific">Nakaseomyces bracarensis</name>
    <dbReference type="NCBI Taxonomy" id="273131"/>
    <lineage>
        <taxon>Eukaryota</taxon>
        <taxon>Fungi</taxon>
        <taxon>Dikarya</taxon>
        <taxon>Ascomycota</taxon>
        <taxon>Saccharomycotina</taxon>
        <taxon>Saccharomycetes</taxon>
        <taxon>Saccharomycetales</taxon>
        <taxon>Saccharomycetaceae</taxon>
        <taxon>Nakaseomyces</taxon>
    </lineage>
</organism>
<proteinExistence type="predicted"/>
<evidence type="ECO:0000256" key="1">
    <source>
        <dbReference type="SAM" id="Coils"/>
    </source>
</evidence>
<dbReference type="Proteomes" id="UP001623330">
    <property type="component" value="Unassembled WGS sequence"/>
</dbReference>
<evidence type="ECO:0000256" key="2">
    <source>
        <dbReference type="SAM" id="MobiDB-lite"/>
    </source>
</evidence>
<sequence length="1139" mass="131491">MSKKKKSGKNSKGTTEKIDSQVVQEYDAEVDADSTVRGVIRAMRDMDVAGSEQDELAEEMKKLMERAEELFVSDITDVCLFEQRNKYRDMTLAELVTLVFLTTKGGKRVVELLTDWNYEDMRPYKNVYVTDTRGYRALTKQWSTDIKLLCLLLQYLLSNESLNFEISRFADPKYKMALKEFLPSGSSTLTNKLLLDPGFNLMVEYLQYSQIIIRSLLLNTLEKSEDNATPTAKEAVRIIRDSNRVVEFNGSYLRYCAPFHSVGTSELQTANPIFNFVTKFCNFPRPVNQGLSVLRRLNTIKEISDAIEIDNYKWLYGGANELPYKKDIVDDEIVYSFELDQNGIYENKNVMKITELRHEILFRYLNLDKPNILSTDLEIHFKLLAGLVDPLTQPSPTDSQIISIDQVYLIFLGLYRSITILHKPIVKTEDKFMMCMNLMKIVKMTTVKLLCDDYEKLQDIENFEDSEDWKKTIDRWVPKDLNTQDLELLYMIDILCVYAIYKTYENQPLGKNPFLFDLYYLWKCLSKIVFLGLQIDRLEEAESTFETPLLVRATVRGCSALRSVLATILNERVDINEHDFKHESFNTFMSPHGRKLCNGALISDMRTVIKSFIESGIELDDITNLLVDLTPGDRFDEDIEYMFDYEYEDYNVVSDTEDEDISGEDEEDKNNTTEIHRRCNCVFEDDKIIENSDKLSLEDKSDNSKRNDVTKLKFSSTPDPFAVRARSFFDFNYGGKDWRDIPRGENLYYNPDYVFLGNVHKDTFVKFFERATTTKLETGTANVLLLCVASCIKEEQDYMIIHYLPGTSVPHPKTADEKILSTDELYEIISAEKKFERLLYYNNEFAWCLMDEMLMIIGYRRVLIWFITHLKLNHTVIHYIFELVMGYRCGGVNSEGKEEVNNGEEVVISLCDFSRQGTVILSEIETQMLLQEFFLNAAVTLSDRTFESNSLDSPSTVSNSGGQITEDDDSDDGYVSSYALGLVGLICTMVKSLISAKKLDITKSENTVELQTFLLNWISYLPAAKELYFEMKENVQDSPHEEPKLDNEENEDGVEQAMVGNDVNELQSDGPMLETDGKDALEVLYDFLDNKPKIPAEYLNNNTRKIIYRGDKILPLQESEKPIPFYQLFEDFQSEHDLD</sequence>
<evidence type="ECO:0000313" key="4">
    <source>
        <dbReference type="Proteomes" id="UP001623330"/>
    </source>
</evidence>
<feature type="compositionally biased region" description="Polar residues" evidence="2">
    <location>
        <begin position="948"/>
        <end position="963"/>
    </location>
</feature>
<accession>A0ABR4NPF4</accession>
<feature type="region of interest" description="Disordered" evidence="2">
    <location>
        <begin position="948"/>
        <end position="969"/>
    </location>
</feature>
<protein>
    <submittedName>
        <fullName evidence="3">Uncharacterized protein</fullName>
    </submittedName>
</protein>
<feature type="coiled-coil region" evidence="1">
    <location>
        <begin position="46"/>
        <end position="73"/>
    </location>
</feature>